<dbReference type="PANTHER" id="PTHR10788">
    <property type="entry name" value="TREHALOSE-6-PHOSPHATE SYNTHASE"/>
    <property type="match status" value="1"/>
</dbReference>
<evidence type="ECO:0000256" key="1">
    <source>
        <dbReference type="ARBA" id="ARBA00001525"/>
    </source>
</evidence>
<evidence type="ECO:0000256" key="2">
    <source>
        <dbReference type="ARBA" id="ARBA00008799"/>
    </source>
</evidence>
<evidence type="ECO:0000256" key="3">
    <source>
        <dbReference type="ARBA" id="ARBA00012842"/>
    </source>
</evidence>
<dbReference type="SUPFAM" id="SSF53756">
    <property type="entry name" value="UDP-Glycosyltransferase/glycogen phosphorylase"/>
    <property type="match status" value="1"/>
</dbReference>
<feature type="compositionally biased region" description="Low complexity" evidence="7">
    <location>
        <begin position="569"/>
        <end position="586"/>
    </location>
</feature>
<protein>
    <recommendedName>
        <fullName evidence="3">alpha,alpha-trehalose-phosphate synthase (ADP-forming)</fullName>
        <ecNumber evidence="3">2.4.1.347</ecNumber>
    </recommendedName>
</protein>
<reference evidence="8" key="1">
    <citation type="submission" date="2012-02" db="EMBL/GenBank/DDBJ databases">
        <title>Whole genome shotgun sequence of Gordonia otitidis NBRC 100426.</title>
        <authorList>
            <person name="Yoshida I."/>
            <person name="Hosoyama A."/>
            <person name="Tsuchikane K."/>
            <person name="Katsumata H."/>
            <person name="Yamazaki S."/>
            <person name="Fujita N."/>
        </authorList>
    </citation>
    <scope>NUCLEOTIDE SEQUENCE [LARGE SCALE GENOMIC DNA]</scope>
    <source>
        <strain evidence="8">NBRC 100426</strain>
    </source>
</reference>
<dbReference type="GO" id="GO:0005829">
    <property type="term" value="C:cytosol"/>
    <property type="evidence" value="ECO:0007669"/>
    <property type="project" value="TreeGrafter"/>
</dbReference>
<evidence type="ECO:0000313" key="8">
    <source>
        <dbReference type="EMBL" id="GAB34967.1"/>
    </source>
</evidence>
<gene>
    <name evidence="8" type="primary">otsA</name>
    <name evidence="8" type="ORF">GOOTI_130_00600</name>
</gene>
<name>H5TNA9_GORO1</name>
<dbReference type="Proteomes" id="UP000005038">
    <property type="component" value="Unassembled WGS sequence"/>
</dbReference>
<comment type="catalytic activity">
    <reaction evidence="4">
        <text>GDP-alpha-D-glucose + D-glucose 6-phosphate = alpha,alpha-trehalose 6-phosphate + GDP + H(+)</text>
        <dbReference type="Rhea" id="RHEA:14605"/>
        <dbReference type="ChEBI" id="CHEBI:15378"/>
        <dbReference type="ChEBI" id="CHEBI:58189"/>
        <dbReference type="ChEBI" id="CHEBI:58429"/>
        <dbReference type="ChEBI" id="CHEBI:61548"/>
        <dbReference type="ChEBI" id="CHEBI:62230"/>
    </reaction>
</comment>
<dbReference type="GO" id="GO:0003825">
    <property type="term" value="F:alpha,alpha-trehalose-phosphate synthase (UDP-forming) activity"/>
    <property type="evidence" value="ECO:0007669"/>
    <property type="project" value="TreeGrafter"/>
</dbReference>
<dbReference type="EMBL" id="BAFB01000130">
    <property type="protein sequence ID" value="GAB34967.1"/>
    <property type="molecule type" value="Genomic_DNA"/>
</dbReference>
<feature type="compositionally biased region" description="Basic and acidic residues" evidence="7">
    <location>
        <begin position="13"/>
        <end position="31"/>
    </location>
</feature>
<keyword evidence="9" id="KW-1185">Reference proteome</keyword>
<feature type="region of interest" description="Disordered" evidence="7">
    <location>
        <begin position="533"/>
        <end position="586"/>
    </location>
</feature>
<evidence type="ECO:0000256" key="4">
    <source>
        <dbReference type="ARBA" id="ARBA00047452"/>
    </source>
</evidence>
<dbReference type="InterPro" id="IPR001830">
    <property type="entry name" value="Glyco_trans_20"/>
</dbReference>
<evidence type="ECO:0000256" key="6">
    <source>
        <dbReference type="ARBA" id="ARBA00093268"/>
    </source>
</evidence>
<feature type="compositionally biased region" description="Polar residues" evidence="7">
    <location>
        <begin position="32"/>
        <end position="41"/>
    </location>
</feature>
<dbReference type="AlphaFoldDB" id="H5TNA9"/>
<dbReference type="STRING" id="1108044.GOOTI_130_00600"/>
<comment type="catalytic activity">
    <reaction evidence="5">
        <text>ADP-alpha-D-glucose + D-glucose 6-phosphate = alpha,alpha-trehalose 6-phosphate + ADP + H(+)</text>
        <dbReference type="Rhea" id="RHEA:53880"/>
        <dbReference type="ChEBI" id="CHEBI:15378"/>
        <dbReference type="ChEBI" id="CHEBI:57498"/>
        <dbReference type="ChEBI" id="CHEBI:58429"/>
        <dbReference type="ChEBI" id="CHEBI:61548"/>
        <dbReference type="ChEBI" id="CHEBI:456216"/>
        <dbReference type="EC" id="2.4.1.347"/>
    </reaction>
</comment>
<comment type="caution">
    <text evidence="8">The sequence shown here is derived from an EMBL/GenBank/DDBJ whole genome shotgun (WGS) entry which is preliminary data.</text>
</comment>
<accession>H5TNA9</accession>
<proteinExistence type="inferred from homology"/>
<dbReference type="EC" id="2.4.1.347" evidence="3"/>
<comment type="catalytic activity">
    <reaction evidence="1">
        <text>CDP-alpha-D-glucose + D-glucose 6-phosphate = alpha,alpha-trehalose 6-phosphate + CDP + H(+)</text>
        <dbReference type="Rhea" id="RHEA:53884"/>
        <dbReference type="ChEBI" id="CHEBI:15378"/>
        <dbReference type="ChEBI" id="CHEBI:58069"/>
        <dbReference type="ChEBI" id="CHEBI:58429"/>
        <dbReference type="ChEBI" id="CHEBI:61548"/>
        <dbReference type="ChEBI" id="CHEBI:137927"/>
    </reaction>
</comment>
<feature type="region of interest" description="Disordered" evidence="7">
    <location>
        <begin position="1"/>
        <end position="61"/>
    </location>
</feature>
<evidence type="ECO:0000313" key="9">
    <source>
        <dbReference type="Proteomes" id="UP000005038"/>
    </source>
</evidence>
<dbReference type="PANTHER" id="PTHR10788:SF106">
    <property type="entry name" value="BCDNA.GH08860"/>
    <property type="match status" value="1"/>
</dbReference>
<dbReference type="CDD" id="cd03788">
    <property type="entry name" value="GT20_TPS"/>
    <property type="match status" value="1"/>
</dbReference>
<organism evidence="8 9">
    <name type="scientific">Gordonia otitidis (strain DSM 44809 / CCUG 52243 / JCM 12355 / NBRC 100426 / IFM 10032)</name>
    <dbReference type="NCBI Taxonomy" id="1108044"/>
    <lineage>
        <taxon>Bacteria</taxon>
        <taxon>Bacillati</taxon>
        <taxon>Actinomycetota</taxon>
        <taxon>Actinomycetes</taxon>
        <taxon>Mycobacteriales</taxon>
        <taxon>Gordoniaceae</taxon>
        <taxon>Gordonia</taxon>
    </lineage>
</organism>
<dbReference type="GO" id="GO:0005992">
    <property type="term" value="P:trehalose biosynthetic process"/>
    <property type="evidence" value="ECO:0007669"/>
    <property type="project" value="InterPro"/>
</dbReference>
<dbReference type="GO" id="GO:0004805">
    <property type="term" value="F:trehalose-phosphatase activity"/>
    <property type="evidence" value="ECO:0007669"/>
    <property type="project" value="TreeGrafter"/>
</dbReference>
<dbReference type="Pfam" id="PF00982">
    <property type="entry name" value="Glyco_transf_20"/>
    <property type="match status" value="1"/>
</dbReference>
<evidence type="ECO:0000256" key="7">
    <source>
        <dbReference type="SAM" id="MobiDB-lite"/>
    </source>
</evidence>
<sequence length="586" mass="64260">MNPGSEEVSESSHSSERIAAADHADLPERSNTDASLHNSEATFGARHSASPDRPVSPDHPEGSELVVVANRLPVDKETDADGNVSWKRSPGGLVTALEPILRKHKGAWVGWSGSAESESEQAEVDGISIRSVPLSADEIAEYYEGFSNATLWPLYHDVIVKPEYHREWWNAYVEINRRFAEAASEVAAQGAIVWVQDYQLQLVPKMLRMLRPDLRIGFFLHIPFPPVELFMQLPWRTEIIEGLLGADLIGFHLPGGAQNFLYLARRLAGQATSKGTVGVRSRFGVVQVGFRTVRVGAFPISIDSGDLDTQSKSKDIRARAREIRKELGNPRTILLGVDRLDYTKGIDVRLRALSELLDEGRIDPHETVMIQLATPSRERVESYVRMRAGIEQLVGNINGQYGEVGHPVVEYLNRSVPRNDLLAYYVVADVMLVTPLRDGMNLVAKEYVACRSDLGGALVLSEFTGAAAELRTAYQANPYDLDGVKDAIVAAVEQSQAEGKRRMRALRRQVLTHDVEKWAKSFLDTLTATTETTSSANRGVQLVSSSSDGSFDSESDDGPFDSESAEVQDTAGTDTGSADGSGSDKQ</sequence>
<feature type="compositionally biased region" description="Acidic residues" evidence="7">
    <location>
        <begin position="551"/>
        <end position="566"/>
    </location>
</feature>
<comment type="similarity">
    <text evidence="2">Belongs to the glycosyltransferase 20 family.</text>
</comment>
<evidence type="ECO:0000256" key="5">
    <source>
        <dbReference type="ARBA" id="ARBA00048311"/>
    </source>
</evidence>
<comment type="catalytic activity">
    <reaction evidence="6">
        <text>TDP-alpha-D-glucose + D-glucose 6-phosphate = 5-methyl-UDP + alpha,alpha-trehalose 6-phosphate + H(+)</text>
        <dbReference type="Rhea" id="RHEA:53888"/>
        <dbReference type="ChEBI" id="CHEBI:15378"/>
        <dbReference type="ChEBI" id="CHEBI:58429"/>
        <dbReference type="ChEBI" id="CHEBI:61417"/>
        <dbReference type="ChEBI" id="CHEBI:61548"/>
        <dbReference type="ChEBI" id="CHEBI:137931"/>
    </reaction>
</comment>
<dbReference type="Gene3D" id="3.40.50.2000">
    <property type="entry name" value="Glycogen Phosphorylase B"/>
    <property type="match status" value="2"/>
</dbReference>